<proteinExistence type="inferred from homology"/>
<evidence type="ECO:0000256" key="1">
    <source>
        <dbReference type="ARBA" id="ARBA00004288"/>
    </source>
</evidence>
<dbReference type="Proteomes" id="UP000198304">
    <property type="component" value="Unassembled WGS sequence"/>
</dbReference>
<comment type="subcellular location">
    <subcellularLocation>
        <location evidence="1">Spore core</location>
    </subcellularLocation>
</comment>
<dbReference type="GO" id="GO:0030436">
    <property type="term" value="P:asexual sporulation"/>
    <property type="evidence" value="ECO:0007669"/>
    <property type="project" value="InterPro"/>
</dbReference>
<keyword evidence="5" id="KW-1185">Reference proteome</keyword>
<organism evidence="4 5">
    <name type="scientific">Anaerovirgula multivorans</name>
    <dbReference type="NCBI Taxonomy" id="312168"/>
    <lineage>
        <taxon>Bacteria</taxon>
        <taxon>Bacillati</taxon>
        <taxon>Bacillota</taxon>
        <taxon>Clostridia</taxon>
        <taxon>Peptostreptococcales</taxon>
        <taxon>Natronincolaceae</taxon>
        <taxon>Anaerovirgula</taxon>
    </lineage>
</organism>
<evidence type="ECO:0000313" key="4">
    <source>
        <dbReference type="EMBL" id="SNS42023.1"/>
    </source>
</evidence>
<dbReference type="GO" id="GO:0042601">
    <property type="term" value="C:endospore-forming forespore"/>
    <property type="evidence" value="ECO:0007669"/>
    <property type="project" value="InterPro"/>
</dbReference>
<dbReference type="EMBL" id="FZOJ01000009">
    <property type="protein sequence ID" value="SNS42023.1"/>
    <property type="molecule type" value="Genomic_DNA"/>
</dbReference>
<comment type="similarity">
    <text evidence="2">Belongs to the SspH family.</text>
</comment>
<name>A0A239EDD6_9FIRM</name>
<dbReference type="AlphaFoldDB" id="A0A239EDD6"/>
<dbReference type="RefSeq" id="WP_176431332.1">
    <property type="nucleotide sequence ID" value="NZ_FZOJ01000009.1"/>
</dbReference>
<evidence type="ECO:0000256" key="2">
    <source>
        <dbReference type="ARBA" id="ARBA00006573"/>
    </source>
</evidence>
<dbReference type="Pfam" id="PF08141">
    <property type="entry name" value="SspH"/>
    <property type="match status" value="1"/>
</dbReference>
<protein>
    <submittedName>
        <fullName evidence="4">Small acid-soluble spore protein H (Minor)</fullName>
    </submittedName>
</protein>
<evidence type="ECO:0000313" key="5">
    <source>
        <dbReference type="Proteomes" id="UP000198304"/>
    </source>
</evidence>
<gene>
    <name evidence="4" type="ORF">SAMN05446037_1009165</name>
</gene>
<dbReference type="InterPro" id="IPR012610">
    <property type="entry name" value="SASP_SspH"/>
</dbReference>
<dbReference type="GO" id="GO:0030435">
    <property type="term" value="P:sporulation resulting in formation of a cellular spore"/>
    <property type="evidence" value="ECO:0007669"/>
    <property type="project" value="UniProtKB-KW"/>
</dbReference>
<evidence type="ECO:0000256" key="3">
    <source>
        <dbReference type="ARBA" id="ARBA00022969"/>
    </source>
</evidence>
<accession>A0A239EDD6</accession>
<sequence>MDFNRAQEIVNSPNHIEILHQGKSVWITGLDAQRQVAKVQDEEHVAEGIKEVPIQQLIENGVIK</sequence>
<reference evidence="4 5" key="1">
    <citation type="submission" date="2017-06" db="EMBL/GenBank/DDBJ databases">
        <authorList>
            <person name="Kim H.J."/>
            <person name="Triplett B.A."/>
        </authorList>
    </citation>
    <scope>NUCLEOTIDE SEQUENCE [LARGE SCALE GENOMIC DNA]</scope>
    <source>
        <strain evidence="4 5">SCA</strain>
    </source>
</reference>
<keyword evidence="3" id="KW-0749">Sporulation</keyword>